<keyword evidence="2" id="KW-0472">Membrane</keyword>
<dbReference type="EMBL" id="QPMM01000010">
    <property type="protein sequence ID" value="RFS20673.1"/>
    <property type="molecule type" value="Genomic_DNA"/>
</dbReference>
<keyword evidence="4" id="KW-0732">Signal</keyword>
<sequence length="812" mass="91354">MKPIIMALFAVCLCFVFTVASSQSYTRISGRVIDDQQRPVNAATAALLKAGTSTPVKIELSDKDGHFQFEKQTVGTYRIIVTAIGFIKYESNPFQADSSIVLPVFKLQKSDIELKEVNVTASKKFIEQKIDRTVVNVDALISNAGTTALDVLEKSPGVQVDLNGNISLKGLQGVTIYIDDKQTYLSGSDLQNYLRSLPASLLSQIEIMPNPPAKYDAAGNGGIINIKTLKRKPKGFNFGFNSGTRVSKYTSINNSAEFNYRNNKVNLFGNFFHGTRNSYNDVSIFRKYFSDNGEPLNSFTQNSYIHRTGYGFRAALGADFHATEKTTLGINTNGLIRYPVNLNTSTGTMINIHNNPDSIIQSLNRESGVLKNGNVNLNMRHEFRKNGPSLLVNLDYINYTTENDQNFNNKNYLSDGTLKSEEQLVGQLPSNLDIYVAKADYNQSLRNGFKLETGVKTSFTKTNNIANYFNIINNTSYPDYDITNHFNYKENINGAYISLNKEFKRLSVQTGLRFENTTSKGHQLGNLMKSDSSFIRTYNNLFPTVFLLYKLDTLSNHQIRFNYGRRIDRPYFQDLNPFISPLDKYTFYAGNPYLLPSFSTKAELSYIFKNWLTTTVAISKTKDQVNETIEIIGNNYYSRPGNIGQTTLINFGLDANLNPLAWFSFQVSSQLTYVHAKSNFYTGLLDTRSTYIFSQGMLQFKLKKKWTMQLDGYFQSKMTSAQFIIASRGRVNAGVAKVLSPKATIRLSISDLFFTNINAGTINNLHLTDANFRTLSDSRSATLSFSLRFGKSVEGQKRNNNQNTDAELNRIK</sequence>
<evidence type="ECO:0000256" key="3">
    <source>
        <dbReference type="ARBA" id="ARBA00023237"/>
    </source>
</evidence>
<dbReference type="Gene3D" id="2.60.40.1120">
    <property type="entry name" value="Carboxypeptidase-like, regulatory domain"/>
    <property type="match status" value="1"/>
</dbReference>
<dbReference type="Gene3D" id="2.40.170.20">
    <property type="entry name" value="TonB-dependent receptor, beta-barrel domain"/>
    <property type="match status" value="1"/>
</dbReference>
<protein>
    <submittedName>
        <fullName evidence="7">TonB-dependent receptor</fullName>
    </submittedName>
</protein>
<dbReference type="SUPFAM" id="SSF49464">
    <property type="entry name" value="Carboxypeptidase regulatory domain-like"/>
    <property type="match status" value="1"/>
</dbReference>
<dbReference type="OrthoDB" id="905812at2"/>
<feature type="domain" description="TonB-dependent receptor plug" evidence="5">
    <location>
        <begin position="131"/>
        <end position="222"/>
    </location>
</feature>
<dbReference type="GO" id="GO:0009279">
    <property type="term" value="C:cell outer membrane"/>
    <property type="evidence" value="ECO:0007669"/>
    <property type="project" value="UniProtKB-SubCell"/>
</dbReference>
<keyword evidence="3" id="KW-0998">Cell outer membrane</keyword>
<keyword evidence="7" id="KW-0675">Receptor</keyword>
<feature type="domain" description="Outer membrane protein beta-barrel" evidence="6">
    <location>
        <begin position="381"/>
        <end position="786"/>
    </location>
</feature>
<dbReference type="InterPro" id="IPR012910">
    <property type="entry name" value="Plug_dom"/>
</dbReference>
<organism evidence="7 8">
    <name type="scientific">Chitinophaga silvatica</name>
    <dbReference type="NCBI Taxonomy" id="2282649"/>
    <lineage>
        <taxon>Bacteria</taxon>
        <taxon>Pseudomonadati</taxon>
        <taxon>Bacteroidota</taxon>
        <taxon>Chitinophagia</taxon>
        <taxon>Chitinophagales</taxon>
        <taxon>Chitinophagaceae</taxon>
        <taxon>Chitinophaga</taxon>
    </lineage>
</organism>
<dbReference type="Proteomes" id="UP000260644">
    <property type="component" value="Unassembled WGS sequence"/>
</dbReference>
<name>A0A3E1Y7F4_9BACT</name>
<dbReference type="InterPro" id="IPR036942">
    <property type="entry name" value="Beta-barrel_TonB_sf"/>
</dbReference>
<evidence type="ECO:0000313" key="8">
    <source>
        <dbReference type="Proteomes" id="UP000260644"/>
    </source>
</evidence>
<dbReference type="RefSeq" id="WP_116977391.1">
    <property type="nucleotide sequence ID" value="NZ_QPMM01000010.1"/>
</dbReference>
<evidence type="ECO:0000256" key="4">
    <source>
        <dbReference type="SAM" id="SignalP"/>
    </source>
</evidence>
<dbReference type="InterPro" id="IPR008969">
    <property type="entry name" value="CarboxyPept-like_regulatory"/>
</dbReference>
<dbReference type="Pfam" id="PF13620">
    <property type="entry name" value="CarboxypepD_reg"/>
    <property type="match status" value="1"/>
</dbReference>
<comment type="subcellular location">
    <subcellularLocation>
        <location evidence="1">Cell outer membrane</location>
    </subcellularLocation>
</comment>
<accession>A0A3E1Y7F4</accession>
<feature type="signal peptide" evidence="4">
    <location>
        <begin position="1"/>
        <end position="22"/>
    </location>
</feature>
<evidence type="ECO:0000313" key="7">
    <source>
        <dbReference type="EMBL" id="RFS20673.1"/>
    </source>
</evidence>
<evidence type="ECO:0000256" key="2">
    <source>
        <dbReference type="ARBA" id="ARBA00023136"/>
    </source>
</evidence>
<dbReference type="Pfam" id="PF14905">
    <property type="entry name" value="OMP_b-brl_3"/>
    <property type="match status" value="1"/>
</dbReference>
<evidence type="ECO:0000259" key="6">
    <source>
        <dbReference type="Pfam" id="PF14905"/>
    </source>
</evidence>
<reference evidence="7 8" key="1">
    <citation type="submission" date="2018-07" db="EMBL/GenBank/DDBJ databases">
        <title>Chitinophaga K2CV101002-2 sp. nov., isolated from a monsoon evergreen broad-leaved forest soil.</title>
        <authorList>
            <person name="Lv Y."/>
        </authorList>
    </citation>
    <scope>NUCLEOTIDE SEQUENCE [LARGE SCALE GENOMIC DNA]</scope>
    <source>
        <strain evidence="7 8">GDMCC 1.1288</strain>
    </source>
</reference>
<dbReference type="PANTHER" id="PTHR40980">
    <property type="entry name" value="PLUG DOMAIN-CONTAINING PROTEIN"/>
    <property type="match status" value="1"/>
</dbReference>
<dbReference type="InterPro" id="IPR041700">
    <property type="entry name" value="OMP_b-brl_3"/>
</dbReference>
<dbReference type="SUPFAM" id="SSF56935">
    <property type="entry name" value="Porins"/>
    <property type="match status" value="1"/>
</dbReference>
<gene>
    <name evidence="7" type="ORF">DVR12_19125</name>
</gene>
<dbReference type="PANTHER" id="PTHR40980:SF4">
    <property type="entry name" value="TONB-DEPENDENT RECEPTOR-LIKE BETA-BARREL DOMAIN-CONTAINING PROTEIN"/>
    <property type="match status" value="1"/>
</dbReference>
<evidence type="ECO:0000259" key="5">
    <source>
        <dbReference type="Pfam" id="PF07715"/>
    </source>
</evidence>
<comment type="caution">
    <text evidence="7">The sequence shown here is derived from an EMBL/GenBank/DDBJ whole genome shotgun (WGS) entry which is preliminary data.</text>
</comment>
<dbReference type="AlphaFoldDB" id="A0A3E1Y7F4"/>
<keyword evidence="8" id="KW-1185">Reference proteome</keyword>
<dbReference type="Gene3D" id="2.170.130.10">
    <property type="entry name" value="TonB-dependent receptor, plug domain"/>
    <property type="match status" value="1"/>
</dbReference>
<feature type="chain" id="PRO_5017754430" evidence="4">
    <location>
        <begin position="23"/>
        <end position="812"/>
    </location>
</feature>
<dbReference type="InterPro" id="IPR037066">
    <property type="entry name" value="Plug_dom_sf"/>
</dbReference>
<evidence type="ECO:0000256" key="1">
    <source>
        <dbReference type="ARBA" id="ARBA00004442"/>
    </source>
</evidence>
<proteinExistence type="predicted"/>
<dbReference type="Pfam" id="PF07715">
    <property type="entry name" value="Plug"/>
    <property type="match status" value="1"/>
</dbReference>